<evidence type="ECO:0000259" key="2">
    <source>
        <dbReference type="Pfam" id="PF07727"/>
    </source>
</evidence>
<accession>A0AAV3P3W0</accession>
<dbReference type="EMBL" id="BAABME010000777">
    <property type="protein sequence ID" value="GAA0145431.1"/>
    <property type="molecule type" value="Genomic_DNA"/>
</dbReference>
<feature type="domain" description="Reverse transcriptase Ty1/copia-type" evidence="2">
    <location>
        <begin position="267"/>
        <end position="457"/>
    </location>
</feature>
<dbReference type="InterPro" id="IPR043502">
    <property type="entry name" value="DNA/RNA_pol_sf"/>
</dbReference>
<feature type="region of interest" description="Disordered" evidence="1">
    <location>
        <begin position="128"/>
        <end position="178"/>
    </location>
</feature>
<keyword evidence="5" id="KW-1185">Reference proteome</keyword>
<evidence type="ECO:0000313" key="5">
    <source>
        <dbReference type="Proteomes" id="UP001454036"/>
    </source>
</evidence>
<dbReference type="PANTHER" id="PTHR43383:SF2">
    <property type="entry name" value="AMIDOHYDROLASE 2 FAMILY PROTEIN"/>
    <property type="match status" value="1"/>
</dbReference>
<dbReference type="Pfam" id="PF25597">
    <property type="entry name" value="SH3_retrovirus"/>
    <property type="match status" value="1"/>
</dbReference>
<dbReference type="Proteomes" id="UP001454036">
    <property type="component" value="Unassembled WGS sequence"/>
</dbReference>
<keyword evidence="4" id="KW-0472">Membrane</keyword>
<keyword evidence="4" id="KW-0812">Transmembrane</keyword>
<comment type="caution">
    <text evidence="4">The sequence shown here is derived from an EMBL/GenBank/DDBJ whole genome shotgun (WGS) entry which is preliminary data.</text>
</comment>
<keyword evidence="4" id="KW-0675">Receptor</keyword>
<protein>
    <submittedName>
        <fullName evidence="4">Transmembrane signal receptor</fullName>
    </submittedName>
</protein>
<feature type="compositionally biased region" description="Low complexity" evidence="1">
    <location>
        <begin position="128"/>
        <end position="139"/>
    </location>
</feature>
<organism evidence="4 5">
    <name type="scientific">Lithospermum erythrorhizon</name>
    <name type="common">Purple gromwell</name>
    <name type="synonym">Lithospermum officinale var. erythrorhizon</name>
    <dbReference type="NCBI Taxonomy" id="34254"/>
    <lineage>
        <taxon>Eukaryota</taxon>
        <taxon>Viridiplantae</taxon>
        <taxon>Streptophyta</taxon>
        <taxon>Embryophyta</taxon>
        <taxon>Tracheophyta</taxon>
        <taxon>Spermatophyta</taxon>
        <taxon>Magnoliopsida</taxon>
        <taxon>eudicotyledons</taxon>
        <taxon>Gunneridae</taxon>
        <taxon>Pentapetalae</taxon>
        <taxon>asterids</taxon>
        <taxon>lamiids</taxon>
        <taxon>Boraginales</taxon>
        <taxon>Boraginaceae</taxon>
        <taxon>Boraginoideae</taxon>
        <taxon>Lithospermeae</taxon>
        <taxon>Lithospermum</taxon>
    </lineage>
</organism>
<feature type="domain" description="Retroviral polymerase SH3-like" evidence="3">
    <location>
        <begin position="15"/>
        <end position="76"/>
    </location>
</feature>
<proteinExistence type="predicted"/>
<dbReference type="SUPFAM" id="SSF56672">
    <property type="entry name" value="DNA/RNA polymerases"/>
    <property type="match status" value="1"/>
</dbReference>
<dbReference type="AlphaFoldDB" id="A0AAV3P3W0"/>
<reference evidence="4 5" key="1">
    <citation type="submission" date="2024-01" db="EMBL/GenBank/DDBJ databases">
        <title>The complete chloroplast genome sequence of Lithospermum erythrorhizon: insights into the phylogenetic relationship among Boraginaceae species and the maternal lineages of purple gromwells.</title>
        <authorList>
            <person name="Okada T."/>
            <person name="Watanabe K."/>
        </authorList>
    </citation>
    <scope>NUCLEOTIDE SEQUENCE [LARGE SCALE GENOMIC DNA]</scope>
</reference>
<evidence type="ECO:0000313" key="4">
    <source>
        <dbReference type="EMBL" id="GAA0145431.1"/>
    </source>
</evidence>
<gene>
    <name evidence="4" type="ORF">LIER_05627</name>
</gene>
<sequence>MGKPPDFDHLRIFGCLCFAHDQRSRGNKFAPWSRCCVFVCYPNSQKGWKLYDRISGDIFVSRDVQFHESEFPFTSVVSQAVSSPASLGVASVKNEGVVVHDLDVAWEAAPAQPVAPSTVEITEPAATEPAASLAASPASMDAPLEGADPSSAATHLPPDVVGRTDPSRSSTELGRGMRTKHPSVLLKEFVTHTVLSPSSPSPSSSGPRGSSYLLAHYVNCANFSMRHRAFLSSLITGVEPRTFKEALSDPGWCEAMAHEIAALEANGIWVMAPLPPDKKTLGCKWVYKIKYNTNGIVERLKVRLVILGNHQVAGIDYHETFASVAKMVTVRTFLVEAASRNWELHQMDVHNAFLHGDLDVEVYMKMPHGFYVGQPGIVCKLRKSLYGLRQAPRCWFAKLATSLLAYGFSQSYSDYSLFIIHKGPLELYVLVYVDDLIVAGNYSSAVSAFKAYLSRFFT</sequence>
<evidence type="ECO:0000256" key="1">
    <source>
        <dbReference type="SAM" id="MobiDB-lite"/>
    </source>
</evidence>
<dbReference type="InterPro" id="IPR057670">
    <property type="entry name" value="SH3_retrovirus"/>
</dbReference>
<dbReference type="PANTHER" id="PTHR43383">
    <property type="entry name" value="NODULIN 6"/>
    <property type="match status" value="1"/>
</dbReference>
<name>A0AAV3P3W0_LITER</name>
<evidence type="ECO:0000259" key="3">
    <source>
        <dbReference type="Pfam" id="PF25597"/>
    </source>
</evidence>
<dbReference type="Pfam" id="PF07727">
    <property type="entry name" value="RVT_2"/>
    <property type="match status" value="1"/>
</dbReference>
<dbReference type="InterPro" id="IPR013103">
    <property type="entry name" value="RVT_2"/>
</dbReference>